<evidence type="ECO:0000313" key="1">
    <source>
        <dbReference type="EMBL" id="GAA0264697.1"/>
    </source>
</evidence>
<reference evidence="1 2" key="1">
    <citation type="journal article" date="2019" name="Int. J. Syst. Evol. Microbiol.">
        <title>The Global Catalogue of Microorganisms (GCM) 10K type strain sequencing project: providing services to taxonomists for standard genome sequencing and annotation.</title>
        <authorList>
            <consortium name="The Broad Institute Genomics Platform"/>
            <consortium name="The Broad Institute Genome Sequencing Center for Infectious Disease"/>
            <person name="Wu L."/>
            <person name="Ma J."/>
        </authorList>
    </citation>
    <scope>NUCLEOTIDE SEQUENCE [LARGE SCALE GENOMIC DNA]</scope>
    <source>
        <strain evidence="1 2">JCM 10425</strain>
    </source>
</reference>
<dbReference type="Proteomes" id="UP001500967">
    <property type="component" value="Unassembled WGS sequence"/>
</dbReference>
<protein>
    <submittedName>
        <fullName evidence="1">Uncharacterized protein</fullName>
    </submittedName>
</protein>
<comment type="caution">
    <text evidence="1">The sequence shown here is derived from an EMBL/GenBank/DDBJ whole genome shotgun (WGS) entry which is preliminary data.</text>
</comment>
<name>A0ABN0UXU4_9ACTN</name>
<evidence type="ECO:0000313" key="2">
    <source>
        <dbReference type="Proteomes" id="UP001500967"/>
    </source>
</evidence>
<proteinExistence type="predicted"/>
<dbReference type="EMBL" id="BAAAGX010000023">
    <property type="protein sequence ID" value="GAA0264697.1"/>
    <property type="molecule type" value="Genomic_DNA"/>
</dbReference>
<organism evidence="1 2">
    <name type="scientific">Cryptosporangium japonicum</name>
    <dbReference type="NCBI Taxonomy" id="80872"/>
    <lineage>
        <taxon>Bacteria</taxon>
        <taxon>Bacillati</taxon>
        <taxon>Actinomycetota</taxon>
        <taxon>Actinomycetes</taxon>
        <taxon>Cryptosporangiales</taxon>
        <taxon>Cryptosporangiaceae</taxon>
        <taxon>Cryptosporangium</taxon>
    </lineage>
</organism>
<accession>A0ABN0UXU4</accession>
<sequence>MLDDECDDVSRSRGEEWVCQFRIRVRNMDTAAVHHWFSKLLRLSEGVGGRSGTSAAGMGWSRSDVSLGDAVTASGAAGGSGAVAQRVGLTGAADRGQ</sequence>
<gene>
    <name evidence="1" type="ORF">GCM10009539_58840</name>
</gene>
<keyword evidence="2" id="KW-1185">Reference proteome</keyword>